<dbReference type="InterPro" id="IPR009351">
    <property type="entry name" value="AlkZ-like"/>
</dbReference>
<evidence type="ECO:0000313" key="2">
    <source>
        <dbReference type="Proteomes" id="UP000663792"/>
    </source>
</evidence>
<dbReference type="Proteomes" id="UP000663792">
    <property type="component" value="Unassembled WGS sequence"/>
</dbReference>
<dbReference type="Pfam" id="PF06224">
    <property type="entry name" value="AlkZ-like"/>
    <property type="match status" value="1"/>
</dbReference>
<organism evidence="1 2">
    <name type="scientific">Nakamurella leprariae</name>
    <dbReference type="NCBI Taxonomy" id="2803911"/>
    <lineage>
        <taxon>Bacteria</taxon>
        <taxon>Bacillati</taxon>
        <taxon>Actinomycetota</taxon>
        <taxon>Actinomycetes</taxon>
        <taxon>Nakamurellales</taxon>
        <taxon>Nakamurellaceae</taxon>
        <taxon>Nakamurella</taxon>
    </lineage>
</organism>
<sequence length="377" mass="40210">MTALTDRELNRALLARQGLLAPFDADVPIAEVVRRTGALQSQQWTTVPIGLWARTSGFDPAAVWAALDAGDLITGTLLRGTLHVVDAQEYPAYAAHAAAHLPLARAKGTDPAGLERLAADLVTACRGTVMSADATRDFADAWVAEHPDEIDAAELEQQQASRWRNLRAHPRLVRVPERGGYGSKTPSHFAAAPRRAALPAETAALEVLVRAHLRAFGPAAPADVASWLGTRVSTVQRVVDGADDLEVLAGPGRGSLVDLVDAPRPDGDVEVPARFLPAFDNVILAYDASRRGRIVRSEDGPRIWGGRNLRIDPLVLIDGMAAGKWSSAASRSLATVTVQPFQRVPAAARRAVEAAAVSLTALLHPRAADTRVQWSTP</sequence>
<dbReference type="PANTHER" id="PTHR38479:SF2">
    <property type="entry name" value="WINGED HELIX DNA-BINDING DOMAIN-CONTAINING PROTEIN"/>
    <property type="match status" value="1"/>
</dbReference>
<keyword evidence="2" id="KW-1185">Reference proteome</keyword>
<dbReference type="PANTHER" id="PTHR38479">
    <property type="entry name" value="LMO0824 PROTEIN"/>
    <property type="match status" value="1"/>
</dbReference>
<evidence type="ECO:0000313" key="1">
    <source>
        <dbReference type="EMBL" id="MBM9469370.1"/>
    </source>
</evidence>
<dbReference type="AlphaFoldDB" id="A0A938YKB7"/>
<reference evidence="1" key="1">
    <citation type="submission" date="2021-01" db="EMBL/GenBank/DDBJ databases">
        <title>YIM 132084 draft genome.</title>
        <authorList>
            <person name="An D."/>
        </authorList>
    </citation>
    <scope>NUCLEOTIDE SEQUENCE</scope>
    <source>
        <strain evidence="1">YIM 132084</strain>
    </source>
</reference>
<dbReference type="RefSeq" id="WP_205262334.1">
    <property type="nucleotide sequence ID" value="NZ_JAERWK010000026.1"/>
</dbReference>
<gene>
    <name evidence="1" type="ORF">JL106_18950</name>
</gene>
<comment type="caution">
    <text evidence="1">The sequence shown here is derived from an EMBL/GenBank/DDBJ whole genome shotgun (WGS) entry which is preliminary data.</text>
</comment>
<accession>A0A938YKB7</accession>
<name>A0A938YKB7_9ACTN</name>
<dbReference type="EMBL" id="JAERWK010000026">
    <property type="protein sequence ID" value="MBM9469370.1"/>
    <property type="molecule type" value="Genomic_DNA"/>
</dbReference>
<proteinExistence type="predicted"/>
<protein>
    <submittedName>
        <fullName evidence="1">AlkZ family DNA glycosylase</fullName>
    </submittedName>
</protein>